<reference evidence="2" key="1">
    <citation type="submission" date="2015-04" db="EMBL/GenBank/DDBJ databases">
        <title>The genome sequence of the plant pathogenic Rhizarian Plasmodiophora brassicae reveals insights in its biotrophic life cycle and the origin of chitin synthesis.</title>
        <authorList>
            <person name="Schwelm A."/>
            <person name="Fogelqvist J."/>
            <person name="Knaust A."/>
            <person name="Julke S."/>
            <person name="Lilja T."/>
            <person name="Dhandapani V."/>
            <person name="Bonilla-Rosso G."/>
            <person name="Karlsson M."/>
            <person name="Shevchenko A."/>
            <person name="Choi S.R."/>
            <person name="Kim H.G."/>
            <person name="Park J.Y."/>
            <person name="Lim Y.P."/>
            <person name="Ludwig-Muller J."/>
            <person name="Dixelius C."/>
        </authorList>
    </citation>
    <scope>NUCLEOTIDE SEQUENCE</scope>
    <source>
        <tissue evidence="2">Potato root galls</tissue>
    </source>
</reference>
<protein>
    <submittedName>
        <fullName evidence="2">Uncharacterized protein</fullName>
    </submittedName>
</protein>
<sequence>MGPSTAASRATSLNTTIIGTPPSSPTGLSQGSTLPFGHGLFPNPDSLTEPMPTEKCAHQVAVPAETQPSSRPLPVPSGDDSSGFAFTQTKTPPPLTVAERLRGIENYSTWVNRILNRLRQYSLDQHVLDEICCPAMPPNGKCPCHGISAHRFHAIDRAALGYVSDQLTDGVLAIAAHCETAAQLWQFLRAEYGSGKDDQKTALILQLHAQLDALQFPTRPERIEEFLGKVDAMRSRCISLGDLSLDEVSLALRVIRKFPDARTKQDAISQQLTWPTLKHKLRMIPLLENPNQRNTREPSTTLKHATSCTYCGRGGHTEAVCRKRKRENSFRPGKPDTTSKPPRPSGKNPQINSLLQSAMQSSNKSSFDV</sequence>
<feature type="compositionally biased region" description="Polar residues" evidence="1">
    <location>
        <begin position="1"/>
        <end position="14"/>
    </location>
</feature>
<feature type="region of interest" description="Disordered" evidence="1">
    <location>
        <begin position="323"/>
        <end position="369"/>
    </location>
</feature>
<evidence type="ECO:0000256" key="1">
    <source>
        <dbReference type="SAM" id="MobiDB-lite"/>
    </source>
</evidence>
<organism evidence="2">
    <name type="scientific">Spongospora subterranea</name>
    <dbReference type="NCBI Taxonomy" id="70186"/>
    <lineage>
        <taxon>Eukaryota</taxon>
        <taxon>Sar</taxon>
        <taxon>Rhizaria</taxon>
        <taxon>Endomyxa</taxon>
        <taxon>Phytomyxea</taxon>
        <taxon>Plasmodiophorida</taxon>
        <taxon>Plasmodiophoridae</taxon>
        <taxon>Spongospora</taxon>
    </lineage>
</organism>
<feature type="compositionally biased region" description="Polar residues" evidence="1">
    <location>
        <begin position="347"/>
        <end position="369"/>
    </location>
</feature>
<proteinExistence type="predicted"/>
<feature type="compositionally biased region" description="Low complexity" evidence="1">
    <location>
        <begin position="15"/>
        <end position="27"/>
    </location>
</feature>
<accession>A0A0H5RC25</accession>
<dbReference type="EMBL" id="HACM01010854">
    <property type="protein sequence ID" value="CRZ11296.1"/>
    <property type="molecule type" value="Transcribed_RNA"/>
</dbReference>
<name>A0A0H5RC25_9EUKA</name>
<feature type="region of interest" description="Disordered" evidence="1">
    <location>
        <begin position="1"/>
        <end position="91"/>
    </location>
</feature>
<evidence type="ECO:0000313" key="2">
    <source>
        <dbReference type="EMBL" id="CRZ11296.1"/>
    </source>
</evidence>
<dbReference type="AlphaFoldDB" id="A0A0H5RC25"/>
<feature type="non-terminal residue" evidence="2">
    <location>
        <position position="369"/>
    </location>
</feature>